<proteinExistence type="predicted"/>
<name>A0A4R3KKZ9_9BACI</name>
<keyword evidence="2" id="KW-1185">Reference proteome</keyword>
<evidence type="ECO:0000313" key="1">
    <source>
        <dbReference type="EMBL" id="TCS84192.1"/>
    </source>
</evidence>
<organism evidence="1 2">
    <name type="scientific">Tepidibacillus fermentans</name>
    <dbReference type="NCBI Taxonomy" id="1281767"/>
    <lineage>
        <taxon>Bacteria</taxon>
        <taxon>Bacillati</taxon>
        <taxon>Bacillota</taxon>
        <taxon>Bacilli</taxon>
        <taxon>Bacillales</taxon>
        <taxon>Bacillaceae</taxon>
        <taxon>Tepidibacillus</taxon>
    </lineage>
</organism>
<sequence length="40" mass="4896">MEWMKTIDWRLLGFLSGSAVLDYYFYKHLTWRIAICLPKE</sequence>
<dbReference type="EMBL" id="SMAB01000002">
    <property type="protein sequence ID" value="TCS84192.1"/>
    <property type="molecule type" value="Genomic_DNA"/>
</dbReference>
<gene>
    <name evidence="1" type="ORF">EDD72_102236</name>
</gene>
<evidence type="ECO:0000313" key="2">
    <source>
        <dbReference type="Proteomes" id="UP000295788"/>
    </source>
</evidence>
<dbReference type="Proteomes" id="UP000295788">
    <property type="component" value="Unassembled WGS sequence"/>
</dbReference>
<accession>A0A4R3KKZ9</accession>
<comment type="caution">
    <text evidence="1">The sequence shown here is derived from an EMBL/GenBank/DDBJ whole genome shotgun (WGS) entry which is preliminary data.</text>
</comment>
<dbReference type="AlphaFoldDB" id="A0A4R3KKZ9"/>
<protein>
    <submittedName>
        <fullName evidence="1">Uncharacterized protein</fullName>
    </submittedName>
</protein>
<reference evidence="1 2" key="1">
    <citation type="submission" date="2019-03" db="EMBL/GenBank/DDBJ databases">
        <title>Genomic Encyclopedia of Type Strains, Phase IV (KMG-IV): sequencing the most valuable type-strain genomes for metagenomic binning, comparative biology and taxonomic classification.</title>
        <authorList>
            <person name="Goeker M."/>
        </authorList>
    </citation>
    <scope>NUCLEOTIDE SEQUENCE [LARGE SCALE GENOMIC DNA]</scope>
    <source>
        <strain evidence="1 2">DSM 23802</strain>
    </source>
</reference>